<dbReference type="STRING" id="33114.A0A2G2WJ99"/>
<reference evidence="2 3" key="1">
    <citation type="journal article" date="2017" name="Genome Biol.">
        <title>New reference genome sequences of hot pepper reveal the massive evolution of plant disease-resistance genes by retroduplication.</title>
        <authorList>
            <person name="Kim S."/>
            <person name="Park J."/>
            <person name="Yeom S.I."/>
            <person name="Kim Y.M."/>
            <person name="Seo E."/>
            <person name="Kim K.T."/>
            <person name="Kim M.S."/>
            <person name="Lee J.M."/>
            <person name="Cheong K."/>
            <person name="Shin H.S."/>
            <person name="Kim S.B."/>
            <person name="Han K."/>
            <person name="Lee J."/>
            <person name="Park M."/>
            <person name="Lee H.A."/>
            <person name="Lee H.Y."/>
            <person name="Lee Y."/>
            <person name="Oh S."/>
            <person name="Lee J.H."/>
            <person name="Choi E."/>
            <person name="Choi E."/>
            <person name="Lee S.E."/>
            <person name="Jeon J."/>
            <person name="Kim H."/>
            <person name="Choi G."/>
            <person name="Song H."/>
            <person name="Lee J."/>
            <person name="Lee S.C."/>
            <person name="Kwon J.K."/>
            <person name="Lee H.Y."/>
            <person name="Koo N."/>
            <person name="Hong Y."/>
            <person name="Kim R.W."/>
            <person name="Kang W.H."/>
            <person name="Huh J.H."/>
            <person name="Kang B.C."/>
            <person name="Yang T.J."/>
            <person name="Lee Y.H."/>
            <person name="Bennetzen J.L."/>
            <person name="Choi D."/>
        </authorList>
    </citation>
    <scope>NUCLEOTIDE SEQUENCE [LARGE SCALE GENOMIC DNA]</scope>
    <source>
        <strain evidence="3">cv. PBC81</strain>
    </source>
</reference>
<proteinExistence type="predicted"/>
<evidence type="ECO:0000313" key="3">
    <source>
        <dbReference type="Proteomes" id="UP000224567"/>
    </source>
</evidence>
<name>A0A2G2WJ99_CAPBA</name>
<feature type="compositionally biased region" description="Basic and acidic residues" evidence="1">
    <location>
        <begin position="96"/>
        <end position="107"/>
    </location>
</feature>
<protein>
    <submittedName>
        <fullName evidence="2">Uncharacterized protein</fullName>
    </submittedName>
</protein>
<organism evidence="2 3">
    <name type="scientific">Capsicum baccatum</name>
    <name type="common">Peruvian pepper</name>
    <dbReference type="NCBI Taxonomy" id="33114"/>
    <lineage>
        <taxon>Eukaryota</taxon>
        <taxon>Viridiplantae</taxon>
        <taxon>Streptophyta</taxon>
        <taxon>Embryophyta</taxon>
        <taxon>Tracheophyta</taxon>
        <taxon>Spermatophyta</taxon>
        <taxon>Magnoliopsida</taxon>
        <taxon>eudicotyledons</taxon>
        <taxon>Gunneridae</taxon>
        <taxon>Pentapetalae</taxon>
        <taxon>asterids</taxon>
        <taxon>lamiids</taxon>
        <taxon>Solanales</taxon>
        <taxon>Solanaceae</taxon>
        <taxon>Solanoideae</taxon>
        <taxon>Capsiceae</taxon>
        <taxon>Capsicum</taxon>
    </lineage>
</organism>
<evidence type="ECO:0000256" key="1">
    <source>
        <dbReference type="SAM" id="MobiDB-lite"/>
    </source>
</evidence>
<evidence type="ECO:0000313" key="2">
    <source>
        <dbReference type="EMBL" id="PHT45326.1"/>
    </source>
</evidence>
<gene>
    <name evidence="2" type="ORF">CQW23_14484</name>
</gene>
<feature type="region of interest" description="Disordered" evidence="1">
    <location>
        <begin position="79"/>
        <end position="120"/>
    </location>
</feature>
<dbReference type="Proteomes" id="UP000224567">
    <property type="component" value="Unassembled WGS sequence"/>
</dbReference>
<keyword evidence="3" id="KW-1185">Reference proteome</keyword>
<accession>A0A2G2WJ99</accession>
<dbReference type="AlphaFoldDB" id="A0A2G2WJ99"/>
<comment type="caution">
    <text evidence="2">The sequence shown here is derived from an EMBL/GenBank/DDBJ whole genome shotgun (WGS) entry which is preliminary data.</text>
</comment>
<reference evidence="3" key="2">
    <citation type="journal article" date="2017" name="J. Anim. Genet.">
        <title>Multiple reference genome sequences of hot pepper reveal the massive evolution of plant disease resistance genes by retroduplication.</title>
        <authorList>
            <person name="Kim S."/>
            <person name="Park J."/>
            <person name="Yeom S.-I."/>
            <person name="Kim Y.-M."/>
            <person name="Seo E."/>
            <person name="Kim K.-T."/>
            <person name="Kim M.-S."/>
            <person name="Lee J.M."/>
            <person name="Cheong K."/>
            <person name="Shin H.-S."/>
            <person name="Kim S.-B."/>
            <person name="Han K."/>
            <person name="Lee J."/>
            <person name="Park M."/>
            <person name="Lee H.-A."/>
            <person name="Lee H.-Y."/>
            <person name="Lee Y."/>
            <person name="Oh S."/>
            <person name="Lee J.H."/>
            <person name="Choi E."/>
            <person name="Choi E."/>
            <person name="Lee S.E."/>
            <person name="Jeon J."/>
            <person name="Kim H."/>
            <person name="Choi G."/>
            <person name="Song H."/>
            <person name="Lee J."/>
            <person name="Lee S.-C."/>
            <person name="Kwon J.-K."/>
            <person name="Lee H.-Y."/>
            <person name="Koo N."/>
            <person name="Hong Y."/>
            <person name="Kim R.W."/>
            <person name="Kang W.-H."/>
            <person name="Huh J.H."/>
            <person name="Kang B.-C."/>
            <person name="Yang T.-J."/>
            <person name="Lee Y.-H."/>
            <person name="Bennetzen J.L."/>
            <person name="Choi D."/>
        </authorList>
    </citation>
    <scope>NUCLEOTIDE SEQUENCE [LARGE SCALE GENOMIC DNA]</scope>
    <source>
        <strain evidence="3">cv. PBC81</strain>
    </source>
</reference>
<dbReference type="OrthoDB" id="1707416at2759"/>
<dbReference type="EMBL" id="MLFT02000006">
    <property type="protein sequence ID" value="PHT45326.1"/>
    <property type="molecule type" value="Genomic_DNA"/>
</dbReference>
<sequence>MFLHVEVVVLHHISPDTPLNKQEETQAAYLLKEKTLILRRLRNLSTFFISFQLHEGIAKDEQLLHSKHSYPKHQAMKIKDKEEEKTCINGSKTRRLQKESSGTRDENISSPLGTEEADIGCSGPDMNNLVKDASMGPLIDALRHDIEITKLKKEDMRPGTL</sequence>